<proteinExistence type="predicted"/>
<dbReference type="Proteomes" id="UP000000763">
    <property type="component" value="Chromosome 8"/>
</dbReference>
<reference evidence="3" key="2">
    <citation type="journal article" date="2008" name="Nucleic Acids Res.">
        <title>The rice annotation project database (RAP-DB): 2008 update.</title>
        <authorList>
            <consortium name="The rice annotation project (RAP)"/>
        </authorList>
    </citation>
    <scope>GENOME REANNOTATION</scope>
    <source>
        <strain evidence="3">cv. Nipponbare</strain>
    </source>
</reference>
<feature type="compositionally biased region" description="Basic and acidic residues" evidence="1">
    <location>
        <begin position="122"/>
        <end position="132"/>
    </location>
</feature>
<dbReference type="HOGENOM" id="CLU_1912074_0_0_1"/>
<protein>
    <submittedName>
        <fullName evidence="2">Os08g0387050 protein</fullName>
    </submittedName>
</protein>
<dbReference type="EMBL" id="AP008214">
    <property type="protein sequence ID" value="BAH94281.1"/>
    <property type="molecule type" value="Genomic_DNA"/>
</dbReference>
<feature type="region of interest" description="Disordered" evidence="1">
    <location>
        <begin position="69"/>
        <end position="157"/>
    </location>
</feature>
<evidence type="ECO:0000313" key="2">
    <source>
        <dbReference type="EMBL" id="BAH94281.1"/>
    </source>
</evidence>
<evidence type="ECO:0000313" key="3">
    <source>
        <dbReference type="Proteomes" id="UP000000763"/>
    </source>
</evidence>
<accession>C7J696</accession>
<feature type="non-terminal residue" evidence="2">
    <location>
        <position position="1"/>
    </location>
</feature>
<dbReference type="KEGG" id="dosa:Os08g0387050"/>
<feature type="compositionally biased region" description="Low complexity" evidence="1">
    <location>
        <begin position="69"/>
        <end position="81"/>
    </location>
</feature>
<organism evidence="2 3">
    <name type="scientific">Oryza sativa subsp. japonica</name>
    <name type="common">Rice</name>
    <dbReference type="NCBI Taxonomy" id="39947"/>
    <lineage>
        <taxon>Eukaryota</taxon>
        <taxon>Viridiplantae</taxon>
        <taxon>Streptophyta</taxon>
        <taxon>Embryophyta</taxon>
        <taxon>Tracheophyta</taxon>
        <taxon>Spermatophyta</taxon>
        <taxon>Magnoliopsida</taxon>
        <taxon>Liliopsida</taxon>
        <taxon>Poales</taxon>
        <taxon>Poaceae</taxon>
        <taxon>BOP clade</taxon>
        <taxon>Oryzoideae</taxon>
        <taxon>Oryzeae</taxon>
        <taxon>Oryzinae</taxon>
        <taxon>Oryza</taxon>
        <taxon>Oryza sativa</taxon>
    </lineage>
</organism>
<evidence type="ECO:0000256" key="1">
    <source>
        <dbReference type="SAM" id="MobiDB-lite"/>
    </source>
</evidence>
<dbReference type="AlphaFoldDB" id="C7J696"/>
<sequence length="157" mass="17341">RSFPFFSLYSHVRPSLPSADLPHRSFASQTLAPPTPPRPGDSIFPLPLSLHLGISRHHHLLLSPELSSCCRRSGHPSLSLRLPPPSPGARCSGTPSPTGVPTSRPPESRRPARPLLSLLSDQRSREEEEPPKSRRGNFTPSMETFAWSQTPTSNRWS</sequence>
<gene>
    <name evidence="2" type="ordered locus">Os08g0387050</name>
</gene>
<feature type="compositionally biased region" description="Polar residues" evidence="1">
    <location>
        <begin position="136"/>
        <end position="157"/>
    </location>
</feature>
<reference evidence="2 3" key="1">
    <citation type="journal article" date="2005" name="Nature">
        <title>The map-based sequence of the rice genome.</title>
        <authorList>
            <consortium name="International rice genome sequencing project (IRGSP)"/>
            <person name="Matsumoto T."/>
            <person name="Wu J."/>
            <person name="Kanamori H."/>
            <person name="Katayose Y."/>
            <person name="Fujisawa M."/>
            <person name="Namiki N."/>
            <person name="Mizuno H."/>
            <person name="Yamamoto K."/>
            <person name="Antonio B.A."/>
            <person name="Baba T."/>
            <person name="Sakata K."/>
            <person name="Nagamura Y."/>
            <person name="Aoki H."/>
            <person name="Arikawa K."/>
            <person name="Arita K."/>
            <person name="Bito T."/>
            <person name="Chiden Y."/>
            <person name="Fujitsuka N."/>
            <person name="Fukunaka R."/>
            <person name="Hamada M."/>
            <person name="Harada C."/>
            <person name="Hayashi A."/>
            <person name="Hijishita S."/>
            <person name="Honda M."/>
            <person name="Hosokawa S."/>
            <person name="Ichikawa Y."/>
            <person name="Idonuma A."/>
            <person name="Iijima M."/>
            <person name="Ikeda M."/>
            <person name="Ikeno M."/>
            <person name="Ito K."/>
            <person name="Ito S."/>
            <person name="Ito T."/>
            <person name="Ito Y."/>
            <person name="Ito Y."/>
            <person name="Iwabuchi A."/>
            <person name="Kamiya K."/>
            <person name="Karasawa W."/>
            <person name="Kurita K."/>
            <person name="Katagiri S."/>
            <person name="Kikuta A."/>
            <person name="Kobayashi H."/>
            <person name="Kobayashi N."/>
            <person name="Machita K."/>
            <person name="Maehara T."/>
            <person name="Masukawa M."/>
            <person name="Mizubayashi T."/>
            <person name="Mukai Y."/>
            <person name="Nagasaki H."/>
            <person name="Nagata Y."/>
            <person name="Naito S."/>
            <person name="Nakashima M."/>
            <person name="Nakama Y."/>
            <person name="Nakamichi Y."/>
            <person name="Nakamura M."/>
            <person name="Meguro A."/>
            <person name="Negishi M."/>
            <person name="Ohta I."/>
            <person name="Ohta T."/>
            <person name="Okamoto M."/>
            <person name="Ono N."/>
            <person name="Saji S."/>
            <person name="Sakaguchi M."/>
            <person name="Sakai K."/>
            <person name="Shibata M."/>
            <person name="Shimokawa T."/>
            <person name="Song J."/>
            <person name="Takazaki Y."/>
            <person name="Terasawa K."/>
            <person name="Tsugane M."/>
            <person name="Tsuji K."/>
            <person name="Ueda S."/>
            <person name="Waki K."/>
            <person name="Yamagata H."/>
            <person name="Yamamoto M."/>
            <person name="Yamamoto S."/>
            <person name="Yamane H."/>
            <person name="Yoshiki S."/>
            <person name="Yoshihara R."/>
            <person name="Yukawa K."/>
            <person name="Zhong H."/>
            <person name="Yano M."/>
            <person name="Yuan Q."/>
            <person name="Ouyang S."/>
            <person name="Liu J."/>
            <person name="Jones K.M."/>
            <person name="Gansberger K."/>
            <person name="Moffat K."/>
            <person name="Hill J."/>
            <person name="Bera J."/>
            <person name="Fadrosh D."/>
            <person name="Jin S."/>
            <person name="Johri S."/>
            <person name="Kim M."/>
            <person name="Overton L."/>
            <person name="Reardon M."/>
            <person name="Tsitrin T."/>
            <person name="Vuong H."/>
            <person name="Weaver B."/>
            <person name="Ciecko A."/>
            <person name="Tallon L."/>
            <person name="Jackson J."/>
            <person name="Pai G."/>
            <person name="Aken S.V."/>
            <person name="Utterback T."/>
            <person name="Reidmuller S."/>
            <person name="Feldblyum T."/>
            <person name="Hsiao J."/>
            <person name="Zismann V."/>
            <person name="Iobst S."/>
            <person name="de Vazeille A.R."/>
            <person name="Buell C.R."/>
            <person name="Ying K."/>
            <person name="Li Y."/>
            <person name="Lu T."/>
            <person name="Huang Y."/>
            <person name="Zhao Q."/>
            <person name="Feng Q."/>
            <person name="Zhang L."/>
            <person name="Zhu J."/>
            <person name="Weng Q."/>
            <person name="Mu J."/>
            <person name="Lu Y."/>
            <person name="Fan D."/>
            <person name="Liu Y."/>
            <person name="Guan J."/>
            <person name="Zhang Y."/>
            <person name="Yu S."/>
            <person name="Liu X."/>
            <person name="Zhang Y."/>
            <person name="Hong G."/>
            <person name="Han B."/>
            <person name="Choisne N."/>
            <person name="Demange N."/>
            <person name="Orjeda G."/>
            <person name="Samain S."/>
            <person name="Cattolico L."/>
            <person name="Pelletier E."/>
            <person name="Couloux A."/>
            <person name="Segurens B."/>
            <person name="Wincker P."/>
            <person name="D'Hont A."/>
            <person name="Scarpelli C."/>
            <person name="Weissenbach J."/>
            <person name="Salanoubat M."/>
            <person name="Quetier F."/>
            <person name="Yu Y."/>
            <person name="Kim H.R."/>
            <person name="Rambo T."/>
            <person name="Currie J."/>
            <person name="Collura K."/>
            <person name="Luo M."/>
            <person name="Yang T."/>
            <person name="Ammiraju J.S.S."/>
            <person name="Engler F."/>
            <person name="Soderlund C."/>
            <person name="Wing R.A."/>
            <person name="Palmer L.E."/>
            <person name="de la Bastide M."/>
            <person name="Spiegel L."/>
            <person name="Nascimento L."/>
            <person name="Zutavern T."/>
            <person name="O'Shaughnessy A."/>
            <person name="Dike S."/>
            <person name="Dedhia N."/>
            <person name="Preston R."/>
            <person name="Balija V."/>
            <person name="McCombie W.R."/>
            <person name="Chow T."/>
            <person name="Chen H."/>
            <person name="Chung M."/>
            <person name="Chen C."/>
            <person name="Shaw J."/>
            <person name="Wu H."/>
            <person name="Hsiao K."/>
            <person name="Chao Y."/>
            <person name="Chu M."/>
            <person name="Cheng C."/>
            <person name="Hour A."/>
            <person name="Lee P."/>
            <person name="Lin S."/>
            <person name="Lin Y."/>
            <person name="Liou J."/>
            <person name="Liu S."/>
            <person name="Hsing Y."/>
            <person name="Raghuvanshi S."/>
            <person name="Mohanty A."/>
            <person name="Bharti A.K."/>
            <person name="Gaur A."/>
            <person name="Gupta V."/>
            <person name="Kumar D."/>
            <person name="Ravi V."/>
            <person name="Vij S."/>
            <person name="Kapur A."/>
            <person name="Khurana P."/>
            <person name="Khurana P."/>
            <person name="Khurana J.P."/>
            <person name="Tyagi A.K."/>
            <person name="Gaikwad K."/>
            <person name="Singh A."/>
            <person name="Dalal V."/>
            <person name="Srivastava S."/>
            <person name="Dixit A."/>
            <person name="Pal A.K."/>
            <person name="Ghazi I.A."/>
            <person name="Yadav M."/>
            <person name="Pandit A."/>
            <person name="Bhargava A."/>
            <person name="Sureshbabu K."/>
            <person name="Batra K."/>
            <person name="Sharma T.R."/>
            <person name="Mohapatra T."/>
            <person name="Singh N.K."/>
            <person name="Messing J."/>
            <person name="Nelson A.B."/>
            <person name="Fuks G."/>
            <person name="Kavchok S."/>
            <person name="Keizer G."/>
            <person name="Linton E."/>
            <person name="Llaca V."/>
            <person name="Song R."/>
            <person name="Tanyolac B."/>
            <person name="Young S."/>
            <person name="Ho-Il K."/>
            <person name="Hahn J.H."/>
            <person name="Sangsakoo G."/>
            <person name="Vanavichit A."/>
            <person name="de Mattos Luiz.A.T."/>
            <person name="Zimmer P.D."/>
            <person name="Malone G."/>
            <person name="Dellagostin O."/>
            <person name="de Oliveira A.C."/>
            <person name="Bevan M."/>
            <person name="Bancroft I."/>
            <person name="Minx P."/>
            <person name="Cordum H."/>
            <person name="Wilson R."/>
            <person name="Cheng Z."/>
            <person name="Jin W."/>
            <person name="Jiang J."/>
            <person name="Leong S.A."/>
            <person name="Iwama H."/>
            <person name="Gojobori T."/>
            <person name="Itoh T."/>
            <person name="Niimura Y."/>
            <person name="Fujii Y."/>
            <person name="Habara T."/>
            <person name="Sakai H."/>
            <person name="Sato Y."/>
            <person name="Wilson G."/>
            <person name="Kumar K."/>
            <person name="McCouch S."/>
            <person name="Juretic N."/>
            <person name="Hoen D."/>
            <person name="Wright S."/>
            <person name="Bruskiewich R."/>
            <person name="Bureau T."/>
            <person name="Miyao A."/>
            <person name="Hirochika H."/>
            <person name="Nishikawa T."/>
            <person name="Kadowaki K."/>
            <person name="Sugiura M."/>
            <person name="Burr B."/>
            <person name="Sasaki T."/>
        </authorList>
    </citation>
    <scope>NUCLEOTIDE SEQUENCE [LARGE SCALE GENOMIC DNA]</scope>
    <source>
        <strain evidence="3">cv. Nipponbare</strain>
    </source>
</reference>
<name>C7J696_ORYSJ</name>